<comment type="caution">
    <text evidence="2">The sequence shown here is derived from an EMBL/GenBank/DDBJ whole genome shotgun (WGS) entry which is preliminary data.</text>
</comment>
<dbReference type="AlphaFoldDB" id="A0A2H0BH53"/>
<dbReference type="InterPro" id="IPR029033">
    <property type="entry name" value="His_PPase_superfam"/>
</dbReference>
<reference evidence="2 3" key="1">
    <citation type="submission" date="2017-09" db="EMBL/GenBank/DDBJ databases">
        <title>Depth-based differentiation of microbial function through sediment-hosted aquifers and enrichment of novel symbionts in the deep terrestrial subsurface.</title>
        <authorList>
            <person name="Probst A.J."/>
            <person name="Ladd B."/>
            <person name="Jarett J.K."/>
            <person name="Geller-Mcgrath D.E."/>
            <person name="Sieber C.M."/>
            <person name="Emerson J.B."/>
            <person name="Anantharaman K."/>
            <person name="Thomas B.C."/>
            <person name="Malmstrom R."/>
            <person name="Stieglmeier M."/>
            <person name="Klingl A."/>
            <person name="Woyke T."/>
            <person name="Ryan C.M."/>
            <person name="Banfield J.F."/>
        </authorList>
    </citation>
    <scope>NUCLEOTIDE SEQUENCE [LARGE SCALE GENOMIC DNA]</scope>
    <source>
        <strain evidence="2">CG22_combo_CG10-13_8_21_14_all_39_12</strain>
    </source>
</reference>
<feature type="region of interest" description="Disordered" evidence="1">
    <location>
        <begin position="1"/>
        <end position="23"/>
    </location>
</feature>
<name>A0A2H0BH53_UNCKA</name>
<evidence type="ECO:0000313" key="3">
    <source>
        <dbReference type="Proteomes" id="UP000228495"/>
    </source>
</evidence>
<gene>
    <name evidence="2" type="ORF">COX05_00090</name>
</gene>
<accession>A0A2H0BH53</accession>
<dbReference type="Proteomes" id="UP000228495">
    <property type="component" value="Unassembled WGS sequence"/>
</dbReference>
<dbReference type="InterPro" id="IPR013078">
    <property type="entry name" value="His_Pase_superF_clade-1"/>
</dbReference>
<dbReference type="Pfam" id="PF00300">
    <property type="entry name" value="His_Phos_1"/>
    <property type="match status" value="2"/>
</dbReference>
<dbReference type="CDD" id="cd07067">
    <property type="entry name" value="HP_PGM_like"/>
    <property type="match status" value="1"/>
</dbReference>
<evidence type="ECO:0000313" key="2">
    <source>
        <dbReference type="EMBL" id="PIP56993.1"/>
    </source>
</evidence>
<evidence type="ECO:0008006" key="4">
    <source>
        <dbReference type="Google" id="ProtNLM"/>
    </source>
</evidence>
<organism evidence="2 3">
    <name type="scientific">candidate division WWE3 bacterium CG22_combo_CG10-13_8_21_14_all_39_12</name>
    <dbReference type="NCBI Taxonomy" id="1975094"/>
    <lineage>
        <taxon>Bacteria</taxon>
        <taxon>Katanobacteria</taxon>
    </lineage>
</organism>
<protein>
    <recommendedName>
        <fullName evidence="4">Histidine phosphatase family protein</fullName>
    </recommendedName>
</protein>
<dbReference type="Gene3D" id="3.40.50.1240">
    <property type="entry name" value="Phosphoglycerate mutase-like"/>
    <property type="match status" value="1"/>
</dbReference>
<dbReference type="EMBL" id="PCSU01000001">
    <property type="protein sequence ID" value="PIP56993.1"/>
    <property type="molecule type" value="Genomic_DNA"/>
</dbReference>
<dbReference type="SUPFAM" id="SSF53254">
    <property type="entry name" value="Phosphoglycerate mutase-like"/>
    <property type="match status" value="1"/>
</dbReference>
<evidence type="ECO:0000256" key="1">
    <source>
        <dbReference type="SAM" id="MobiDB-lite"/>
    </source>
</evidence>
<proteinExistence type="predicted"/>
<sequence>MRHGTTGIDVREQLPSSPLSQEGEKSVLRSVQKLLPNQDIKKIVSSPFERAKQSALLASSVLSVIPVFEKGLSEIDLWVDDENDKDQVNKVAKVMDKKAPILKEFLDTYLKDQDNILVSAHGNVIRVFLHVLLGYSLNQVRGIDIDNASVTCLSVLKKDGLYRASLEYLNRVG</sequence>